<evidence type="ECO:0000259" key="5">
    <source>
        <dbReference type="PROSITE" id="PS50931"/>
    </source>
</evidence>
<name>A0ABS7U1I7_9BACT</name>
<proteinExistence type="inferred from homology"/>
<comment type="caution">
    <text evidence="6">The sequence shown here is derived from an EMBL/GenBank/DDBJ whole genome shotgun (WGS) entry which is preliminary data.</text>
</comment>
<dbReference type="SUPFAM" id="SSF46785">
    <property type="entry name" value="Winged helix' DNA-binding domain"/>
    <property type="match status" value="1"/>
</dbReference>
<reference evidence="6" key="1">
    <citation type="submission" date="2021-08" db="EMBL/GenBank/DDBJ databases">
        <authorList>
            <person name="Stevens D.C."/>
        </authorList>
    </citation>
    <scope>NUCLEOTIDE SEQUENCE</scope>
    <source>
        <strain evidence="6">DSM 53165</strain>
    </source>
</reference>
<dbReference type="Gene3D" id="1.10.10.10">
    <property type="entry name" value="Winged helix-like DNA-binding domain superfamily/Winged helix DNA-binding domain"/>
    <property type="match status" value="1"/>
</dbReference>
<dbReference type="Pfam" id="PF03466">
    <property type="entry name" value="LysR_substrate"/>
    <property type="match status" value="1"/>
</dbReference>
<keyword evidence="2" id="KW-0805">Transcription regulation</keyword>
<dbReference type="SUPFAM" id="SSF53850">
    <property type="entry name" value="Periplasmic binding protein-like II"/>
    <property type="match status" value="1"/>
</dbReference>
<keyword evidence="4" id="KW-0804">Transcription</keyword>
<evidence type="ECO:0000256" key="3">
    <source>
        <dbReference type="ARBA" id="ARBA00023125"/>
    </source>
</evidence>
<organism evidence="6 7">
    <name type="scientific">Nannocystis pusilla</name>
    <dbReference type="NCBI Taxonomy" id="889268"/>
    <lineage>
        <taxon>Bacteria</taxon>
        <taxon>Pseudomonadati</taxon>
        <taxon>Myxococcota</taxon>
        <taxon>Polyangia</taxon>
        <taxon>Nannocystales</taxon>
        <taxon>Nannocystaceae</taxon>
        <taxon>Nannocystis</taxon>
    </lineage>
</organism>
<accession>A0ABS7U1I7</accession>
<dbReference type="Pfam" id="PF00126">
    <property type="entry name" value="HTH_1"/>
    <property type="match status" value="1"/>
</dbReference>
<evidence type="ECO:0000256" key="4">
    <source>
        <dbReference type="ARBA" id="ARBA00023163"/>
    </source>
</evidence>
<dbReference type="Gene3D" id="3.40.190.290">
    <property type="match status" value="1"/>
</dbReference>
<dbReference type="InterPro" id="IPR036388">
    <property type="entry name" value="WH-like_DNA-bd_sf"/>
</dbReference>
<dbReference type="RefSeq" id="WP_224196061.1">
    <property type="nucleotide sequence ID" value="NZ_JAIRAU010000047.1"/>
</dbReference>
<dbReference type="CDD" id="cd08422">
    <property type="entry name" value="PBP2_CrgA_like"/>
    <property type="match status" value="1"/>
</dbReference>
<dbReference type="InterPro" id="IPR005119">
    <property type="entry name" value="LysR_subst-bd"/>
</dbReference>
<dbReference type="PROSITE" id="PS50931">
    <property type="entry name" value="HTH_LYSR"/>
    <property type="match status" value="1"/>
</dbReference>
<dbReference type="PANTHER" id="PTHR30537">
    <property type="entry name" value="HTH-TYPE TRANSCRIPTIONAL REGULATOR"/>
    <property type="match status" value="1"/>
</dbReference>
<sequence length="295" mass="31764">MDLSPQLHAFVRSVRAGSFSAAAREAGTTPSAFSKQVARLEQKLGVPLVVRSGQGLQPTLEGEALFARVQRAFDDITDACEEAARATGPRGQVRLSAPVELGHAWLVPRLPALHRAHPQIAVALELADRFVDLHAEQFDLALRVGGDGDGRLVQRRLGRLRRCFCATPAYLKAHGVPRTPEALAGHRLLAILRAGRRVVWELPGGGRLTPQGPVASDSNEALRQLVLAGMGIAWLPDVTIAVDLKRGALRQLFADTPEEPGLPIQLVFPQSRLLAPRVRAVVDFLVAAARSTMSA</sequence>
<evidence type="ECO:0000256" key="2">
    <source>
        <dbReference type="ARBA" id="ARBA00023015"/>
    </source>
</evidence>
<dbReference type="InterPro" id="IPR036390">
    <property type="entry name" value="WH_DNA-bd_sf"/>
</dbReference>
<keyword evidence="7" id="KW-1185">Reference proteome</keyword>
<dbReference type="PANTHER" id="PTHR30537:SF5">
    <property type="entry name" value="HTH-TYPE TRANSCRIPTIONAL ACTIVATOR TTDR-RELATED"/>
    <property type="match status" value="1"/>
</dbReference>
<protein>
    <submittedName>
        <fullName evidence="6">LysR family transcriptional regulator</fullName>
    </submittedName>
</protein>
<dbReference type="InterPro" id="IPR058163">
    <property type="entry name" value="LysR-type_TF_proteobact-type"/>
</dbReference>
<dbReference type="EMBL" id="JAIRAU010000047">
    <property type="protein sequence ID" value="MBZ5714333.1"/>
    <property type="molecule type" value="Genomic_DNA"/>
</dbReference>
<keyword evidence="3" id="KW-0238">DNA-binding</keyword>
<gene>
    <name evidence="6" type="ORF">K7C98_34315</name>
</gene>
<dbReference type="Proteomes" id="UP001139031">
    <property type="component" value="Unassembled WGS sequence"/>
</dbReference>
<evidence type="ECO:0000313" key="6">
    <source>
        <dbReference type="EMBL" id="MBZ5714333.1"/>
    </source>
</evidence>
<dbReference type="InterPro" id="IPR000847">
    <property type="entry name" value="LysR_HTH_N"/>
</dbReference>
<evidence type="ECO:0000313" key="7">
    <source>
        <dbReference type="Proteomes" id="UP001139031"/>
    </source>
</evidence>
<comment type="similarity">
    <text evidence="1">Belongs to the LysR transcriptional regulatory family.</text>
</comment>
<evidence type="ECO:0000256" key="1">
    <source>
        <dbReference type="ARBA" id="ARBA00009437"/>
    </source>
</evidence>
<feature type="domain" description="HTH lysR-type" evidence="5">
    <location>
        <begin position="1"/>
        <end position="59"/>
    </location>
</feature>